<dbReference type="PANTHER" id="PTHR24006">
    <property type="entry name" value="UBIQUITIN CARBOXYL-TERMINAL HYDROLASE"/>
    <property type="match status" value="1"/>
</dbReference>
<dbReference type="Gene3D" id="3.90.70.10">
    <property type="entry name" value="Cysteine proteinases"/>
    <property type="match status" value="1"/>
</dbReference>
<dbReference type="SUPFAM" id="SSF54001">
    <property type="entry name" value="Cysteine proteinases"/>
    <property type="match status" value="1"/>
</dbReference>
<keyword evidence="7" id="KW-0378">Hydrolase</keyword>
<dbReference type="GO" id="GO:0042981">
    <property type="term" value="P:regulation of apoptotic process"/>
    <property type="evidence" value="ECO:0007669"/>
    <property type="project" value="TreeGrafter"/>
</dbReference>
<evidence type="ECO:0000256" key="8">
    <source>
        <dbReference type="ARBA" id="ARBA00022807"/>
    </source>
</evidence>
<feature type="region of interest" description="Disordered" evidence="14">
    <location>
        <begin position="841"/>
        <end position="867"/>
    </location>
</feature>
<dbReference type="Pfam" id="PF00443">
    <property type="entry name" value="UCH"/>
    <property type="match status" value="1"/>
</dbReference>
<feature type="compositionally biased region" description="Low complexity" evidence="14">
    <location>
        <begin position="583"/>
        <end position="595"/>
    </location>
</feature>
<feature type="domain" description="USP" evidence="15">
    <location>
        <begin position="134"/>
        <end position="446"/>
    </location>
</feature>
<dbReference type="Proteomes" id="UP000502823">
    <property type="component" value="Unassembled WGS sequence"/>
</dbReference>
<evidence type="ECO:0000256" key="12">
    <source>
        <dbReference type="ARBA" id="ARBA00042420"/>
    </source>
</evidence>
<dbReference type="InParanoid" id="A0A6L2Q7W7"/>
<sequence>MPASGGDPVTAALCLSLTASQDCEEDSIDKRLAASIPRVLLTRIEFEPFGNYSTNVLSGLKNKYIVLKSIDAAKNGADTGASSTTSSMLVNNVVSSLNGNMKPNPDSILPAPKITLYPAEHVELGWRGTHCVGAGMINAGNTCYLNSTLQALFHIPAFVNWLHSDSSHLCSCAVANGTVNGECIICVMSKTLKASQSKSGSVIKPFLIYNRLKSICKHLVHGQQEDAHEFMRYLLESMEKAYLTRFKDSKLDNYSKETTPLNQIFGGYIRTEVTCLQCGGVSTTFQHCQDLLLDIRRASTLDDALAAYFCKERLDGDDAYHCEQCHRKVSATKKFSLEKPPLVLCLQFKRFSIMGGKITKHVSFSQRLDLTRFLCPQSANRGPTPLTYRLVSVVTHVGSSVHCGHYTAVALTSTGHYYQFDDSSVRPISLSAALDTNAYIMMYERELKVPSVSQQSVVASATTTVVTGAVNGQKPSLSAQGPVSHKIGSVVNNRQVSDSSSPTHTCASPLPPAKDRDRVVFGLHQSSASSASPRLVMHIKNGRVYRTPPRPSPQQQELSSSAATSSAASLVPYCESGEDESSSSDSEAPLPSSSDMPSLGELSPFSSHSKPVLASSSILTAISKRQSCTSTGTSVSGETVCSVTPSSNRIPATSCTAVSKSVQTKRSDTGSLNTCTDSGFMSLSGITVESGSDVKSVQPDGTCSQSTEKRGNSVTPSGVRQFMDKEVTDGSTTVKVSLPPGHEKHSTGWQVTDLLFHSPTVAGETSDSSSNSIANSTTGWAVSDVKQKHSSVSTKHKEPVPKCCCSDSVVNVNETKLLKGEPEPWKSYIDSVTNVECKNVSTTPKSGHLRKRKACDEENSREALSHSTSKDIKEECYSKQYNRKEEKKLKKLKKHKKKEKSVVDEDGYEWVEKTHESLGMSMVPLTQTNGHCWDEAVSKHLNHLSHRGYGSANVTSWSGECSRMEEEVDRDSRENRKRSYDNAYDEEYDRGRVKKVKHRHVDSSHSKLKYNRFQEYQNYKHQWKDNNNGSYYRKPYYHKGYSHYNAYQSRHKQYTARNSGYNNGNKYHNHYSKRNGWRP</sequence>
<name>A0A6L2Q7W7_COPFO</name>
<dbReference type="InterPro" id="IPR038765">
    <property type="entry name" value="Papain-like_cys_pep_sf"/>
</dbReference>
<organism evidence="16 17">
    <name type="scientific">Coptotermes formosanus</name>
    <name type="common">Formosan subterranean termite</name>
    <dbReference type="NCBI Taxonomy" id="36987"/>
    <lineage>
        <taxon>Eukaryota</taxon>
        <taxon>Metazoa</taxon>
        <taxon>Ecdysozoa</taxon>
        <taxon>Arthropoda</taxon>
        <taxon>Hexapoda</taxon>
        <taxon>Insecta</taxon>
        <taxon>Pterygota</taxon>
        <taxon>Neoptera</taxon>
        <taxon>Polyneoptera</taxon>
        <taxon>Dictyoptera</taxon>
        <taxon>Blattodea</taxon>
        <taxon>Blattoidea</taxon>
        <taxon>Termitoidae</taxon>
        <taxon>Rhinotermitidae</taxon>
        <taxon>Coptotermes</taxon>
    </lineage>
</organism>
<feature type="region of interest" description="Disordered" evidence="14">
    <location>
        <begin position="627"/>
        <end position="646"/>
    </location>
</feature>
<evidence type="ECO:0000256" key="4">
    <source>
        <dbReference type="ARBA" id="ARBA00012759"/>
    </source>
</evidence>
<dbReference type="EMBL" id="BLKM01000729">
    <property type="protein sequence ID" value="GFG37887.1"/>
    <property type="molecule type" value="Genomic_DNA"/>
</dbReference>
<evidence type="ECO:0000256" key="14">
    <source>
        <dbReference type="SAM" id="MobiDB-lite"/>
    </source>
</evidence>
<feature type="region of interest" description="Disordered" evidence="14">
    <location>
        <begin position="691"/>
        <end position="718"/>
    </location>
</feature>
<evidence type="ECO:0000256" key="13">
    <source>
        <dbReference type="ARBA" id="ARBA00043009"/>
    </source>
</evidence>
<dbReference type="GO" id="GO:0004843">
    <property type="term" value="F:cysteine-type deubiquitinase activity"/>
    <property type="evidence" value="ECO:0007669"/>
    <property type="project" value="UniProtKB-EC"/>
</dbReference>
<evidence type="ECO:0000256" key="3">
    <source>
        <dbReference type="ARBA" id="ARBA00009085"/>
    </source>
</evidence>
<dbReference type="PROSITE" id="PS00972">
    <property type="entry name" value="USP_1"/>
    <property type="match status" value="1"/>
</dbReference>
<evidence type="ECO:0000256" key="6">
    <source>
        <dbReference type="ARBA" id="ARBA00022786"/>
    </source>
</evidence>
<dbReference type="GO" id="GO:0005730">
    <property type="term" value="C:nucleolus"/>
    <property type="evidence" value="ECO:0007669"/>
    <property type="project" value="UniProtKB-SubCell"/>
</dbReference>
<evidence type="ECO:0000313" key="16">
    <source>
        <dbReference type="EMBL" id="GFG37887.1"/>
    </source>
</evidence>
<comment type="subcellular location">
    <subcellularLocation>
        <location evidence="2">Nucleus</location>
        <location evidence="2">Nucleolus</location>
    </subcellularLocation>
</comment>
<feature type="compositionally biased region" description="Low complexity" evidence="14">
    <location>
        <begin position="627"/>
        <end position="644"/>
    </location>
</feature>
<comment type="caution">
    <text evidence="16">The sequence shown here is derived from an EMBL/GenBank/DDBJ whole genome shotgun (WGS) entry which is preliminary data.</text>
</comment>
<feature type="region of interest" description="Disordered" evidence="14">
    <location>
        <begin position="1059"/>
        <end position="1079"/>
    </location>
</feature>
<evidence type="ECO:0000256" key="9">
    <source>
        <dbReference type="ARBA" id="ARBA00039432"/>
    </source>
</evidence>
<keyword evidence="5" id="KW-0645">Protease</keyword>
<feature type="compositionally biased region" description="Polar residues" evidence="14">
    <location>
        <begin position="493"/>
        <end position="506"/>
    </location>
</feature>
<dbReference type="GO" id="GO:0006508">
    <property type="term" value="P:proteolysis"/>
    <property type="evidence" value="ECO:0007669"/>
    <property type="project" value="UniProtKB-KW"/>
</dbReference>
<dbReference type="OrthoDB" id="420187at2759"/>
<keyword evidence="6" id="KW-0833">Ubl conjugation pathway</keyword>
<evidence type="ECO:0000256" key="10">
    <source>
        <dbReference type="ARBA" id="ARBA00041300"/>
    </source>
</evidence>
<evidence type="ECO:0000256" key="11">
    <source>
        <dbReference type="ARBA" id="ARBA00042154"/>
    </source>
</evidence>
<dbReference type="InterPro" id="IPR028889">
    <property type="entry name" value="USP"/>
</dbReference>
<dbReference type="InterPro" id="IPR050164">
    <property type="entry name" value="Peptidase_C19"/>
</dbReference>
<accession>A0A6L2Q7W7</accession>
<dbReference type="PROSITE" id="PS00973">
    <property type="entry name" value="USP_2"/>
    <property type="match status" value="1"/>
</dbReference>
<evidence type="ECO:0000256" key="1">
    <source>
        <dbReference type="ARBA" id="ARBA00000707"/>
    </source>
</evidence>
<evidence type="ECO:0000256" key="7">
    <source>
        <dbReference type="ARBA" id="ARBA00022801"/>
    </source>
</evidence>
<feature type="region of interest" description="Disordered" evidence="14">
    <location>
        <begin position="493"/>
        <end position="513"/>
    </location>
</feature>
<keyword evidence="17" id="KW-1185">Reference proteome</keyword>
<evidence type="ECO:0000259" key="15">
    <source>
        <dbReference type="PROSITE" id="PS50235"/>
    </source>
</evidence>
<proteinExistence type="inferred from homology"/>
<evidence type="ECO:0000256" key="5">
    <source>
        <dbReference type="ARBA" id="ARBA00022670"/>
    </source>
</evidence>
<dbReference type="AlphaFoldDB" id="A0A6L2Q7W7"/>
<dbReference type="InterPro" id="IPR001394">
    <property type="entry name" value="Peptidase_C19_UCH"/>
</dbReference>
<dbReference type="GO" id="GO:0016579">
    <property type="term" value="P:protein deubiquitination"/>
    <property type="evidence" value="ECO:0007669"/>
    <property type="project" value="InterPro"/>
</dbReference>
<dbReference type="InterPro" id="IPR018200">
    <property type="entry name" value="USP_CS"/>
</dbReference>
<protein>
    <recommendedName>
        <fullName evidence="9">Ubiquitin carboxyl-terminal hydrolase 36</fullName>
        <ecNumber evidence="4">3.4.19.12</ecNumber>
    </recommendedName>
    <alternativeName>
        <fullName evidence="12">Deubiquitinating enzyme 36</fullName>
    </alternativeName>
    <alternativeName>
        <fullName evidence="11">Protein scrawny</fullName>
    </alternativeName>
    <alternativeName>
        <fullName evidence="10">Ubiquitin thioesterase 36</fullName>
    </alternativeName>
    <alternativeName>
        <fullName evidence="13">Ubiquitin-specific-processing protease 36</fullName>
    </alternativeName>
</protein>
<feature type="region of interest" description="Disordered" evidence="14">
    <location>
        <begin position="544"/>
        <end position="608"/>
    </location>
</feature>
<evidence type="ECO:0000313" key="17">
    <source>
        <dbReference type="Proteomes" id="UP000502823"/>
    </source>
</evidence>
<comment type="catalytic activity">
    <reaction evidence="1">
        <text>Thiol-dependent hydrolysis of ester, thioester, amide, peptide and isopeptide bonds formed by the C-terminal Gly of ubiquitin (a 76-residue protein attached to proteins as an intracellular targeting signal).</text>
        <dbReference type="EC" id="3.4.19.12"/>
    </reaction>
</comment>
<reference evidence="17" key="1">
    <citation type="submission" date="2020-01" db="EMBL/GenBank/DDBJ databases">
        <title>Draft genome sequence of the Termite Coptotermes fromosanus.</title>
        <authorList>
            <person name="Itakura S."/>
            <person name="Yosikawa Y."/>
            <person name="Umezawa K."/>
        </authorList>
    </citation>
    <scope>NUCLEOTIDE SEQUENCE [LARGE SCALE GENOMIC DNA]</scope>
</reference>
<gene>
    <name evidence="16" type="ORF">Cfor_07377</name>
</gene>
<comment type="similarity">
    <text evidence="3">Belongs to the peptidase C19 family.</text>
</comment>
<feature type="compositionally biased region" description="Basic residues" evidence="14">
    <location>
        <begin position="1067"/>
        <end position="1079"/>
    </location>
</feature>
<feature type="compositionally biased region" description="Low complexity" evidence="14">
    <location>
        <begin position="559"/>
        <end position="569"/>
    </location>
</feature>
<dbReference type="PANTHER" id="PTHR24006:SF758">
    <property type="entry name" value="UBIQUITIN CARBOXYL-TERMINAL HYDROLASE 36"/>
    <property type="match status" value="1"/>
</dbReference>
<dbReference type="PROSITE" id="PS50235">
    <property type="entry name" value="USP_3"/>
    <property type="match status" value="1"/>
</dbReference>
<feature type="compositionally biased region" description="Basic and acidic residues" evidence="14">
    <location>
        <begin position="854"/>
        <end position="867"/>
    </location>
</feature>
<evidence type="ECO:0000256" key="2">
    <source>
        <dbReference type="ARBA" id="ARBA00004604"/>
    </source>
</evidence>
<dbReference type="EC" id="3.4.19.12" evidence="4"/>
<dbReference type="GO" id="GO:0005829">
    <property type="term" value="C:cytosol"/>
    <property type="evidence" value="ECO:0007669"/>
    <property type="project" value="TreeGrafter"/>
</dbReference>
<keyword evidence="8" id="KW-0788">Thiol protease</keyword>
<dbReference type="FunCoup" id="A0A6L2Q7W7">
    <property type="interactions" value="360"/>
</dbReference>